<dbReference type="PANTHER" id="PTHR23175:SF23">
    <property type="entry name" value="PDZ DOMAIN-CONTAINING PROTEIN"/>
    <property type="match status" value="1"/>
</dbReference>
<dbReference type="EMBL" id="BMAU01021258">
    <property type="protein sequence ID" value="GFY06273.1"/>
    <property type="molecule type" value="Genomic_DNA"/>
</dbReference>
<evidence type="ECO:0000313" key="7">
    <source>
        <dbReference type="Proteomes" id="UP000887159"/>
    </source>
</evidence>
<proteinExistence type="predicted"/>
<dbReference type="InterPro" id="IPR011993">
    <property type="entry name" value="PH-like_dom_sf"/>
</dbReference>
<organism evidence="6 7">
    <name type="scientific">Trichonephila clavipes</name>
    <name type="common">Golden silk orbweaver</name>
    <name type="synonym">Nephila clavipes</name>
    <dbReference type="NCBI Taxonomy" id="2585209"/>
    <lineage>
        <taxon>Eukaryota</taxon>
        <taxon>Metazoa</taxon>
        <taxon>Ecdysozoa</taxon>
        <taxon>Arthropoda</taxon>
        <taxon>Chelicerata</taxon>
        <taxon>Arachnida</taxon>
        <taxon>Araneae</taxon>
        <taxon>Araneomorphae</taxon>
        <taxon>Entelegynae</taxon>
        <taxon>Araneoidea</taxon>
        <taxon>Nephilidae</taxon>
        <taxon>Trichonephila</taxon>
    </lineage>
</organism>
<comment type="caution">
    <text evidence="6">The sequence shown here is derived from an EMBL/GenBank/DDBJ whole genome shotgun (WGS) entry which is preliminary data.</text>
</comment>
<dbReference type="Pfam" id="PF00595">
    <property type="entry name" value="PDZ"/>
    <property type="match status" value="1"/>
</dbReference>
<dbReference type="Gene3D" id="2.30.29.30">
    <property type="entry name" value="Pleckstrin-homology domain (PH domain)/Phosphotyrosine-binding domain (PTB)"/>
    <property type="match status" value="1"/>
</dbReference>
<dbReference type="SUPFAM" id="SSF48350">
    <property type="entry name" value="GTPase activation domain, GAP"/>
    <property type="match status" value="1"/>
</dbReference>
<dbReference type="PROSITE" id="PS50106">
    <property type="entry name" value="PDZ"/>
    <property type="match status" value="1"/>
</dbReference>
<dbReference type="InterPro" id="IPR036034">
    <property type="entry name" value="PDZ_sf"/>
</dbReference>
<evidence type="ECO:0000313" key="6">
    <source>
        <dbReference type="EMBL" id="GFY06273.1"/>
    </source>
</evidence>
<dbReference type="Pfam" id="PF00620">
    <property type="entry name" value="RhoGAP"/>
    <property type="match status" value="1"/>
</dbReference>
<dbReference type="InterPro" id="IPR001605">
    <property type="entry name" value="PH_dom-spectrin-type"/>
</dbReference>
<evidence type="ECO:0000259" key="5">
    <source>
        <dbReference type="PROSITE" id="PS50238"/>
    </source>
</evidence>
<feature type="region of interest" description="Disordered" evidence="2">
    <location>
        <begin position="1499"/>
        <end position="1553"/>
    </location>
</feature>
<feature type="domain" description="PDZ" evidence="4">
    <location>
        <begin position="89"/>
        <end position="203"/>
    </location>
</feature>
<sequence>METPPISTSTILSWDWRGGKYSPVPCTRDSAHKTFRPTDLTSTYSVCTWRVFGDIGHQTQAFRSGDSSNALASCIRYTSDSNDKSHPRSVTLVKDKSGFGFTLRHFIVYPPTSLNHGKAKQGANEDTSVAATQWKSDYKNKPMDTIFIREVKEGSPAHNAGLNKGDRIIAINNHPLSGKTYSDIIHLILKSGQTLRLLVVPKEDDILQLYFASSAYQPVHREKHKKSKYLMPSFCSDSEQSNNLYRQSSYGTYPGRIHKKSKAVFDKDVESKRGGKHVFLESDDINKDLNVSSPSHLSCGLENKDYNLPSTAKCIYEGSCFSEDEGLYHHAKELETDDLLELESPKLTGPVSNLYYSLCHDQPSSNFAFSSEENLNYPIYMSDFDDIVHCDNMAESKSVSEALHGAGETLLSHPVPCSFPSERPQYVGGNHSCDRIRDPACLCISSGQKPSYYSNNKVGNIEDVSLHFTSNQASNSTGAMYHNAGERNSLSSDFDFSENPNIPSINLVAQRRHQFESGNLLAESMERMNLYRSELSRMSRPNHVRLVSSRTAEFETKSVSSVNQSSGQKTVEISETKVEIPENHMKYIMNDMQSIGLDYDSALDQQNQNKTEVEDLLIVADSSEEAVPTDFIPPVSGVVHRRKTVPAASSDQDECHIVRRISYLRATANERMNIESDLSEEDEISDASSPNKEFRIQKLKSFFGEKTPKVKQALVPVDVTDEVNGCNNQETTEEPKSVYGWVICKVVSLEGKRSSDRSWRHVWAILRNNILYLLKERREPSKGTITGDEHVINVKYSIAKAANDYVKRKHVLRLMLLNGTEYLVQTESHTSMMEWLKALQIFAREISELPDWLKNTSVLEKAAAYEQQIQKGKSSGQHHNVRKLVFRHRSPSEHSPSVKTRRASQGDELALTKIGVLWRDRMVQGWKKVHGMNSHIPKGASFGVKLENAPPGVTNEHIPLIVEICVQIVETRGLDTVGIYRVPGNNASVSVLTDLVNQGIDDDLIKDARWNDVNIVSSLLKAFFRKLPEPLLTSYLYPKFIQASETEDPVKRLKAIKHVLYHLPVHNFATLRYLMYHLKKVVEHSTTNKMEARNLAIVFGPTLVRTTDNNMVAMVTDMPQQCYLIETMITYAEWLFEDCGDILPMEINAQDKRKTHPPSNIQSNALLSNINKLDEESLPHEMFTSFCNAASRHLRHRQKKKDPASYSKKRSGIIADDADILGNPNDNSIPSNFTTPEICDSKAVDTENLSDLSFGSCSSLISGSSKSKQRSVSKELAPQNDSLVAEGLSSESSHETSGSIPHPEEELVGHRYNKLSALAQEKIKNFEQETKALLRRDGQRPRTSVCTPQVEWEQIEKEWQKAKLELEQEDLLDYLADDPSYLSCLLSRGVQSTELSPPTEFTTDPFRNKSGIPSSSSSSAVKEITSSSIMKSPKCDVPILSESHQQNNRYMVKDKFSNQHGSESLRTKFDKSDIPTSVSQPILSSVLCDKTTGLVHEEYSQNSASCKPKCISNTSNSESTESKNESRTCPVEEDCVEETFPSSSDPVQQQTLS</sequence>
<dbReference type="PRINTS" id="PR00683">
    <property type="entry name" value="SPECTRINPH"/>
</dbReference>
<dbReference type="GO" id="GO:0005096">
    <property type="term" value="F:GTPase activator activity"/>
    <property type="evidence" value="ECO:0007669"/>
    <property type="project" value="UniProtKB-KW"/>
</dbReference>
<feature type="region of interest" description="Disordered" evidence="2">
    <location>
        <begin position="1394"/>
        <end position="1429"/>
    </location>
</feature>
<dbReference type="InterPro" id="IPR001849">
    <property type="entry name" value="PH_domain"/>
</dbReference>
<dbReference type="FunFam" id="1.10.555.10:FF:000058">
    <property type="entry name" value="GTPase-activating protein pac-1"/>
    <property type="match status" value="1"/>
</dbReference>
<keyword evidence="1" id="KW-0343">GTPase activation</keyword>
<evidence type="ECO:0000256" key="1">
    <source>
        <dbReference type="ARBA" id="ARBA00022468"/>
    </source>
</evidence>
<dbReference type="SUPFAM" id="SSF50729">
    <property type="entry name" value="PH domain-like"/>
    <property type="match status" value="1"/>
</dbReference>
<feature type="compositionally biased region" description="Low complexity" evidence="2">
    <location>
        <begin position="1286"/>
        <end position="1299"/>
    </location>
</feature>
<dbReference type="PROSITE" id="PS50238">
    <property type="entry name" value="RHOGAP"/>
    <property type="match status" value="1"/>
</dbReference>
<dbReference type="Proteomes" id="UP000887159">
    <property type="component" value="Unassembled WGS sequence"/>
</dbReference>
<dbReference type="Gene3D" id="2.30.42.10">
    <property type="match status" value="1"/>
</dbReference>
<dbReference type="InterPro" id="IPR001478">
    <property type="entry name" value="PDZ"/>
</dbReference>
<dbReference type="GO" id="GO:0005543">
    <property type="term" value="F:phospholipid binding"/>
    <property type="evidence" value="ECO:0007669"/>
    <property type="project" value="InterPro"/>
</dbReference>
<name>A0A8X6SFZ7_TRICX</name>
<dbReference type="PANTHER" id="PTHR23175">
    <property type="entry name" value="PDZ DOMAIN-CONTAINING PROTEIN"/>
    <property type="match status" value="1"/>
</dbReference>
<dbReference type="PROSITE" id="PS50003">
    <property type="entry name" value="PH_DOMAIN"/>
    <property type="match status" value="1"/>
</dbReference>
<evidence type="ECO:0000259" key="3">
    <source>
        <dbReference type="PROSITE" id="PS50003"/>
    </source>
</evidence>
<dbReference type="InterPro" id="IPR008936">
    <property type="entry name" value="Rho_GTPase_activation_prot"/>
</dbReference>
<dbReference type="InterPro" id="IPR000198">
    <property type="entry name" value="RhoGAP_dom"/>
</dbReference>
<gene>
    <name evidence="6" type="primary">arhgap21</name>
    <name evidence="6" type="ORF">TNCV_2680651</name>
</gene>
<accession>A0A8X6SFZ7</accession>
<dbReference type="InterPro" id="IPR041681">
    <property type="entry name" value="PH_9"/>
</dbReference>
<dbReference type="Pfam" id="PF15410">
    <property type="entry name" value="PH_9"/>
    <property type="match status" value="1"/>
</dbReference>
<dbReference type="SMART" id="SM00233">
    <property type="entry name" value="PH"/>
    <property type="match status" value="1"/>
</dbReference>
<evidence type="ECO:0000259" key="4">
    <source>
        <dbReference type="PROSITE" id="PS50106"/>
    </source>
</evidence>
<dbReference type="SMART" id="SM00228">
    <property type="entry name" value="PDZ"/>
    <property type="match status" value="1"/>
</dbReference>
<reference evidence="6" key="1">
    <citation type="submission" date="2020-08" db="EMBL/GenBank/DDBJ databases">
        <title>Multicomponent nature underlies the extraordinary mechanical properties of spider dragline silk.</title>
        <authorList>
            <person name="Kono N."/>
            <person name="Nakamura H."/>
            <person name="Mori M."/>
            <person name="Yoshida Y."/>
            <person name="Ohtoshi R."/>
            <person name="Malay A.D."/>
            <person name="Moran D.A.P."/>
            <person name="Tomita M."/>
            <person name="Numata K."/>
            <person name="Arakawa K."/>
        </authorList>
    </citation>
    <scope>NUCLEOTIDE SEQUENCE</scope>
</reference>
<evidence type="ECO:0000256" key="2">
    <source>
        <dbReference type="SAM" id="MobiDB-lite"/>
    </source>
</evidence>
<feature type="compositionally biased region" description="Polar residues" evidence="2">
    <location>
        <begin position="1540"/>
        <end position="1553"/>
    </location>
</feature>
<feature type="region of interest" description="Disordered" evidence="2">
    <location>
        <begin position="1261"/>
        <end position="1307"/>
    </location>
</feature>
<feature type="domain" description="Rho-GAP" evidence="5">
    <location>
        <begin position="944"/>
        <end position="1136"/>
    </location>
</feature>
<dbReference type="Gene3D" id="1.10.555.10">
    <property type="entry name" value="Rho GTPase activation protein"/>
    <property type="match status" value="1"/>
</dbReference>
<protein>
    <submittedName>
        <fullName evidence="6">Rho GTPase-activating protein 21</fullName>
    </submittedName>
</protein>
<feature type="compositionally biased region" description="Low complexity" evidence="2">
    <location>
        <begin position="1410"/>
        <end position="1429"/>
    </location>
</feature>
<feature type="domain" description="PH" evidence="3">
    <location>
        <begin position="735"/>
        <end position="844"/>
    </location>
</feature>
<keyword evidence="7" id="KW-1185">Reference proteome</keyword>
<dbReference type="SMART" id="SM00324">
    <property type="entry name" value="RhoGAP"/>
    <property type="match status" value="1"/>
</dbReference>
<dbReference type="GO" id="GO:0007165">
    <property type="term" value="P:signal transduction"/>
    <property type="evidence" value="ECO:0007669"/>
    <property type="project" value="InterPro"/>
</dbReference>
<dbReference type="SUPFAM" id="SSF50156">
    <property type="entry name" value="PDZ domain-like"/>
    <property type="match status" value="1"/>
</dbReference>